<dbReference type="EMBL" id="KB096945">
    <property type="protein sequence ID" value="ESO00491.1"/>
    <property type="molecule type" value="Genomic_DNA"/>
</dbReference>
<evidence type="ECO:0000313" key="3">
    <source>
        <dbReference type="Proteomes" id="UP000015101"/>
    </source>
</evidence>
<reference evidence="1 3" key="2">
    <citation type="journal article" date="2013" name="Nature">
        <title>Insights into bilaterian evolution from three spiralian genomes.</title>
        <authorList>
            <person name="Simakov O."/>
            <person name="Marletaz F."/>
            <person name="Cho S.J."/>
            <person name="Edsinger-Gonzales E."/>
            <person name="Havlak P."/>
            <person name="Hellsten U."/>
            <person name="Kuo D.H."/>
            <person name="Larsson T."/>
            <person name="Lv J."/>
            <person name="Arendt D."/>
            <person name="Savage R."/>
            <person name="Osoegawa K."/>
            <person name="de Jong P."/>
            <person name="Grimwood J."/>
            <person name="Chapman J.A."/>
            <person name="Shapiro H."/>
            <person name="Aerts A."/>
            <person name="Otillar R.P."/>
            <person name="Terry A.Y."/>
            <person name="Boore J.L."/>
            <person name="Grigoriev I.V."/>
            <person name="Lindberg D.R."/>
            <person name="Seaver E.C."/>
            <person name="Weisblat D.A."/>
            <person name="Putnam N.H."/>
            <person name="Rokhsar D.S."/>
        </authorList>
    </citation>
    <scope>NUCLEOTIDE SEQUENCE</scope>
</reference>
<protein>
    <submittedName>
        <fullName evidence="1 2">Uncharacterized protein</fullName>
    </submittedName>
</protein>
<gene>
    <name evidence="2" type="primary">20205618</name>
    <name evidence="1" type="ORF">HELRODRAFT_175928</name>
</gene>
<evidence type="ECO:0000313" key="1">
    <source>
        <dbReference type="EMBL" id="ESO00491.1"/>
    </source>
</evidence>
<dbReference type="CTD" id="20205618"/>
<dbReference type="EnsemblMetazoa" id="HelroT175928">
    <property type="protein sequence ID" value="HelroP175928"/>
    <property type="gene ID" value="HelroG175928"/>
</dbReference>
<dbReference type="HOGENOM" id="CLU_1429465_0_0_1"/>
<dbReference type="Proteomes" id="UP000015101">
    <property type="component" value="Unassembled WGS sequence"/>
</dbReference>
<accession>T1F9W9</accession>
<dbReference type="KEGG" id="hro:HELRODRAFT_175928"/>
<sequence length="190" mass="21897">MRRGRYVACSLDVTFFKCSEVRPSLPSEVSLEKNFKHVRTCCGDTTTFEGYLGEFGSLSRRALRCFSFKALIVLSKKGATESVKARSCMALDVNHFFDRVIAKIVKFFDFIQNLTKFGLWLLWDIVHQAEISRFIYKGVRQIDPRNSEKAFTELFPNDFLHEREEGFVNEPAHSELFTLPPCLNKVPLGR</sequence>
<dbReference type="EMBL" id="AMQM01005480">
    <property type="status" value="NOT_ANNOTATED_CDS"/>
    <property type="molecule type" value="Genomic_DNA"/>
</dbReference>
<dbReference type="InParanoid" id="T1F9W9"/>
<evidence type="ECO:0000313" key="2">
    <source>
        <dbReference type="EnsemblMetazoa" id="HelroP175928"/>
    </source>
</evidence>
<dbReference type="GeneID" id="20205618"/>
<keyword evidence="3" id="KW-1185">Reference proteome</keyword>
<dbReference type="AlphaFoldDB" id="T1F9W9"/>
<organism evidence="2 3">
    <name type="scientific">Helobdella robusta</name>
    <name type="common">Californian leech</name>
    <dbReference type="NCBI Taxonomy" id="6412"/>
    <lineage>
        <taxon>Eukaryota</taxon>
        <taxon>Metazoa</taxon>
        <taxon>Spiralia</taxon>
        <taxon>Lophotrochozoa</taxon>
        <taxon>Annelida</taxon>
        <taxon>Clitellata</taxon>
        <taxon>Hirudinea</taxon>
        <taxon>Rhynchobdellida</taxon>
        <taxon>Glossiphoniidae</taxon>
        <taxon>Helobdella</taxon>
    </lineage>
</organism>
<reference evidence="3" key="1">
    <citation type="submission" date="2012-12" db="EMBL/GenBank/DDBJ databases">
        <authorList>
            <person name="Hellsten U."/>
            <person name="Grimwood J."/>
            <person name="Chapman J.A."/>
            <person name="Shapiro H."/>
            <person name="Aerts A."/>
            <person name="Otillar R.P."/>
            <person name="Terry A.Y."/>
            <person name="Boore J.L."/>
            <person name="Simakov O."/>
            <person name="Marletaz F."/>
            <person name="Cho S.-J."/>
            <person name="Edsinger-Gonzales E."/>
            <person name="Havlak P."/>
            <person name="Kuo D.-H."/>
            <person name="Larsson T."/>
            <person name="Lv J."/>
            <person name="Arendt D."/>
            <person name="Savage R."/>
            <person name="Osoegawa K."/>
            <person name="de Jong P."/>
            <person name="Lindberg D.R."/>
            <person name="Seaver E.C."/>
            <person name="Weisblat D.A."/>
            <person name="Putnam N.H."/>
            <person name="Grigoriev I.V."/>
            <person name="Rokhsar D.S."/>
        </authorList>
    </citation>
    <scope>NUCLEOTIDE SEQUENCE</scope>
</reference>
<dbReference type="RefSeq" id="XP_009021541.1">
    <property type="nucleotide sequence ID" value="XM_009023293.1"/>
</dbReference>
<name>T1F9W9_HELRO</name>
<proteinExistence type="predicted"/>
<reference evidence="2" key="3">
    <citation type="submission" date="2015-06" db="UniProtKB">
        <authorList>
            <consortium name="EnsemblMetazoa"/>
        </authorList>
    </citation>
    <scope>IDENTIFICATION</scope>
</reference>